<dbReference type="RefSeq" id="WP_047496653.1">
    <property type="nucleotide sequence ID" value="NZ_BJYH01000039.1"/>
</dbReference>
<accession>A0ABX9IFF5</accession>
<protein>
    <submittedName>
        <fullName evidence="1">Uncharacterized protein</fullName>
    </submittedName>
</protein>
<sequence length="227" mass="24289">MKLLYIIALSCAALIVKGQSGNVGIGTTSPTATLHVKTSNPYILRIEDNVNTSSSNYTIQSSDNKGTFEKVATNKFRKVQIFPLTTGTSINTLYPLWQSTSIIITLQPGRWIVTGVVLLKASTSLSGSNKALIGRATFSDVIGGVNPSLDIEGANSGTSGQAYFKGALVAPLPYDLMLGNIIINNNTSTNKSYYMIANIEKIGGLENFINFGASTEKQNQIYAIPIN</sequence>
<name>A0ABX9IFF5_9FLAO</name>
<evidence type="ECO:0000313" key="1">
    <source>
        <dbReference type="EMBL" id="REC71815.1"/>
    </source>
</evidence>
<reference evidence="1 2" key="1">
    <citation type="journal article" date="2010" name="Syst. Appl. Microbiol.">
        <title>Four new species of Chryseobacterium from the rhizosphere of coastal sand dune plants, Chryseobacterium elymi sp. nov., Chryseobacterium hagamense sp. nov., Chryseobacterium lathyri sp. nov. and Chryseobacterium rhizosphaerae sp. nov.</title>
        <authorList>
            <person name="Cho S.H."/>
            <person name="Lee K.S."/>
            <person name="Shin D.S."/>
            <person name="Han J.H."/>
            <person name="Park K.S."/>
            <person name="Lee C.H."/>
            <person name="Park K.H."/>
            <person name="Kim S.B."/>
        </authorList>
    </citation>
    <scope>NUCLEOTIDE SEQUENCE [LARGE SCALE GENOMIC DNA]</scope>
    <source>
        <strain evidence="1 2">KCTC 22548</strain>
    </source>
</reference>
<dbReference type="EMBL" id="QNUF01000031">
    <property type="protein sequence ID" value="REC71815.1"/>
    <property type="molecule type" value="Genomic_DNA"/>
</dbReference>
<gene>
    <name evidence="1" type="ORF">DRF57_20135</name>
</gene>
<keyword evidence="2" id="KW-1185">Reference proteome</keyword>
<evidence type="ECO:0000313" key="2">
    <source>
        <dbReference type="Proteomes" id="UP000256491"/>
    </source>
</evidence>
<proteinExistence type="predicted"/>
<organism evidence="1 2">
    <name type="scientific">Chryseobacterium rhizosphaerae</name>
    <dbReference type="NCBI Taxonomy" id="395937"/>
    <lineage>
        <taxon>Bacteria</taxon>
        <taxon>Pseudomonadati</taxon>
        <taxon>Bacteroidota</taxon>
        <taxon>Flavobacteriia</taxon>
        <taxon>Flavobacteriales</taxon>
        <taxon>Weeksellaceae</taxon>
        <taxon>Chryseobacterium group</taxon>
        <taxon>Chryseobacterium</taxon>
    </lineage>
</organism>
<comment type="caution">
    <text evidence="1">The sequence shown here is derived from an EMBL/GenBank/DDBJ whole genome shotgun (WGS) entry which is preliminary data.</text>
</comment>
<dbReference type="Proteomes" id="UP000256491">
    <property type="component" value="Unassembled WGS sequence"/>
</dbReference>